<dbReference type="NCBIfam" id="NF041742">
    <property type="entry name" value="WGxxGxxG_fam"/>
    <property type="match status" value="1"/>
</dbReference>
<dbReference type="EMBL" id="VIJZ01000015">
    <property type="protein sequence ID" value="TQR94396.1"/>
    <property type="molecule type" value="Genomic_DNA"/>
</dbReference>
<dbReference type="RefSeq" id="WP_064795901.1">
    <property type="nucleotide sequence ID" value="NZ_VIJZ01000015.1"/>
</dbReference>
<evidence type="ECO:0000256" key="2">
    <source>
        <dbReference type="SAM" id="SignalP"/>
    </source>
</evidence>
<sequence length="87" mass="9340">MKKQLVTAVASMFFFAALVTPSSAQSTNVDVANNTNANNAYHSNNSTYNANSVPNTVGNDNHMDWGWLGLLGLLGLAGMRRKASDHK</sequence>
<evidence type="ECO:0000256" key="1">
    <source>
        <dbReference type="SAM" id="Phobius"/>
    </source>
</evidence>
<feature type="transmembrane region" description="Helical" evidence="1">
    <location>
        <begin position="62"/>
        <end position="79"/>
    </location>
</feature>
<keyword evidence="1" id="KW-0812">Transmembrane</keyword>
<keyword evidence="1" id="KW-1133">Transmembrane helix</keyword>
<feature type="signal peptide" evidence="2">
    <location>
        <begin position="1"/>
        <end position="24"/>
    </location>
</feature>
<dbReference type="NCBIfam" id="NF038039">
    <property type="entry name" value="WGxxGxxG-CTERM"/>
    <property type="match status" value="1"/>
</dbReference>
<organism evidence="3 4">
    <name type="scientific">Paenibacillus ottowii</name>
    <dbReference type="NCBI Taxonomy" id="2315729"/>
    <lineage>
        <taxon>Bacteria</taxon>
        <taxon>Bacillati</taxon>
        <taxon>Bacillota</taxon>
        <taxon>Bacilli</taxon>
        <taxon>Bacillales</taxon>
        <taxon>Paenibacillaceae</taxon>
        <taxon>Paenibacillus</taxon>
    </lineage>
</organism>
<keyword evidence="4" id="KW-1185">Reference proteome</keyword>
<evidence type="ECO:0000313" key="4">
    <source>
        <dbReference type="Proteomes" id="UP000319219"/>
    </source>
</evidence>
<reference evidence="3 4" key="1">
    <citation type="submission" date="2019-07" db="EMBL/GenBank/DDBJ databases">
        <title>Paenibacillus ottowii sp. nov. isolated from a fermentation system processing bovine manure.</title>
        <authorList>
            <person name="Velazquez L.F."/>
            <person name="Rajbanshi S."/>
            <person name="Guan S."/>
            <person name="Hinchee M."/>
            <person name="Welsh A."/>
        </authorList>
    </citation>
    <scope>NUCLEOTIDE SEQUENCE [LARGE SCALE GENOMIC DNA]</scope>
    <source>
        <strain evidence="3 4">MS2379</strain>
    </source>
</reference>
<protein>
    <recommendedName>
        <fullName evidence="5">MYXO-CTERM sorting domain-containing protein</fullName>
    </recommendedName>
</protein>
<evidence type="ECO:0008006" key="5">
    <source>
        <dbReference type="Google" id="ProtNLM"/>
    </source>
</evidence>
<name>A0ABY3AYT9_9BACL</name>
<gene>
    <name evidence="3" type="ORF">FKV70_23780</name>
</gene>
<comment type="caution">
    <text evidence="3">The sequence shown here is derived from an EMBL/GenBank/DDBJ whole genome shotgun (WGS) entry which is preliminary data.</text>
</comment>
<evidence type="ECO:0000313" key="3">
    <source>
        <dbReference type="EMBL" id="TQR94396.1"/>
    </source>
</evidence>
<dbReference type="Proteomes" id="UP000319219">
    <property type="component" value="Unassembled WGS sequence"/>
</dbReference>
<keyword evidence="1" id="KW-0472">Membrane</keyword>
<accession>A0ABY3AYT9</accession>
<feature type="chain" id="PRO_5047114645" description="MYXO-CTERM sorting domain-containing protein" evidence="2">
    <location>
        <begin position="25"/>
        <end position="87"/>
    </location>
</feature>
<proteinExistence type="predicted"/>
<keyword evidence="2" id="KW-0732">Signal</keyword>